<evidence type="ECO:0000313" key="5">
    <source>
        <dbReference type="EMBL" id="MFC3909236.1"/>
    </source>
</evidence>
<proteinExistence type="inferred from homology"/>
<dbReference type="RefSeq" id="WP_382343261.1">
    <property type="nucleotide sequence ID" value="NZ_JBHSAB010000022.1"/>
</dbReference>
<protein>
    <submittedName>
        <fullName evidence="5">NUDIX domain-containing protein</fullName>
    </submittedName>
</protein>
<name>A0ABV8CGF7_9GAMM</name>
<dbReference type="PROSITE" id="PS00893">
    <property type="entry name" value="NUDIX_BOX"/>
    <property type="match status" value="1"/>
</dbReference>
<dbReference type="InterPro" id="IPR020476">
    <property type="entry name" value="Nudix_hydrolase"/>
</dbReference>
<dbReference type="Gene3D" id="3.90.79.10">
    <property type="entry name" value="Nucleoside Triphosphate Pyrophosphohydrolase"/>
    <property type="match status" value="1"/>
</dbReference>
<dbReference type="InterPro" id="IPR020084">
    <property type="entry name" value="NUDIX_hydrolase_CS"/>
</dbReference>
<dbReference type="SUPFAM" id="SSF55811">
    <property type="entry name" value="Nudix"/>
    <property type="match status" value="1"/>
</dbReference>
<dbReference type="EMBL" id="JBHSAB010000022">
    <property type="protein sequence ID" value="MFC3909236.1"/>
    <property type="molecule type" value="Genomic_DNA"/>
</dbReference>
<dbReference type="Pfam" id="PF00293">
    <property type="entry name" value="NUDIX"/>
    <property type="match status" value="1"/>
</dbReference>
<dbReference type="PANTHER" id="PTHR43046">
    <property type="entry name" value="GDP-MANNOSE MANNOSYL HYDROLASE"/>
    <property type="match status" value="1"/>
</dbReference>
<comment type="cofactor">
    <cofactor evidence="1">
        <name>Mg(2+)</name>
        <dbReference type="ChEBI" id="CHEBI:18420"/>
    </cofactor>
</comment>
<evidence type="ECO:0000256" key="1">
    <source>
        <dbReference type="ARBA" id="ARBA00001946"/>
    </source>
</evidence>
<dbReference type="Proteomes" id="UP001595758">
    <property type="component" value="Unassembled WGS sequence"/>
</dbReference>
<dbReference type="PANTHER" id="PTHR43046:SF14">
    <property type="entry name" value="MUTT_NUDIX FAMILY PROTEIN"/>
    <property type="match status" value="1"/>
</dbReference>
<evidence type="ECO:0000256" key="2">
    <source>
        <dbReference type="ARBA" id="ARBA00022801"/>
    </source>
</evidence>
<feature type="domain" description="Nudix hydrolase" evidence="4">
    <location>
        <begin position="17"/>
        <end position="140"/>
    </location>
</feature>
<dbReference type="PRINTS" id="PR00502">
    <property type="entry name" value="NUDIXFAMILY"/>
</dbReference>
<dbReference type="InterPro" id="IPR000086">
    <property type="entry name" value="NUDIX_hydrolase_dom"/>
</dbReference>
<comment type="caution">
    <text evidence="5">The sequence shown here is derived from an EMBL/GenBank/DDBJ whole genome shotgun (WGS) entry which is preliminary data.</text>
</comment>
<dbReference type="InterPro" id="IPR015797">
    <property type="entry name" value="NUDIX_hydrolase-like_dom_sf"/>
</dbReference>
<sequence length="147" mass="17068">MKLYHLMRGSLSSLFARRTIGVRILLINDNKVLLVKHTYTPGWYTIGGGVDRGETPAQAIQRELQEETGVTLIGPLQLFSVYYSKNEKRDDYVVFYVAHGCRQEEVYSPEIAEQQWFAFDNLPTDTTPSTRRRIAEYLNKVEISEYW</sequence>
<dbReference type="PROSITE" id="PS51462">
    <property type="entry name" value="NUDIX"/>
    <property type="match status" value="1"/>
</dbReference>
<evidence type="ECO:0000313" key="6">
    <source>
        <dbReference type="Proteomes" id="UP001595758"/>
    </source>
</evidence>
<accession>A0ABV8CGF7</accession>
<evidence type="ECO:0000259" key="4">
    <source>
        <dbReference type="PROSITE" id="PS51462"/>
    </source>
</evidence>
<reference evidence="6" key="1">
    <citation type="journal article" date="2019" name="Int. J. Syst. Evol. Microbiol.">
        <title>The Global Catalogue of Microorganisms (GCM) 10K type strain sequencing project: providing services to taxonomists for standard genome sequencing and annotation.</title>
        <authorList>
            <consortium name="The Broad Institute Genomics Platform"/>
            <consortium name="The Broad Institute Genome Sequencing Center for Infectious Disease"/>
            <person name="Wu L."/>
            <person name="Ma J."/>
        </authorList>
    </citation>
    <scope>NUCLEOTIDE SEQUENCE [LARGE SCALE GENOMIC DNA]</scope>
    <source>
        <strain evidence="6">CCUG 59858</strain>
    </source>
</reference>
<keyword evidence="2 3" id="KW-0378">Hydrolase</keyword>
<keyword evidence="6" id="KW-1185">Reference proteome</keyword>
<evidence type="ECO:0000256" key="3">
    <source>
        <dbReference type="RuleBase" id="RU003476"/>
    </source>
</evidence>
<organism evidence="5 6">
    <name type="scientific">Legionella dresdenensis</name>
    <dbReference type="NCBI Taxonomy" id="450200"/>
    <lineage>
        <taxon>Bacteria</taxon>
        <taxon>Pseudomonadati</taxon>
        <taxon>Pseudomonadota</taxon>
        <taxon>Gammaproteobacteria</taxon>
        <taxon>Legionellales</taxon>
        <taxon>Legionellaceae</taxon>
        <taxon>Legionella</taxon>
    </lineage>
</organism>
<gene>
    <name evidence="5" type="ORF">ACFORL_09145</name>
</gene>
<comment type="similarity">
    <text evidence="3">Belongs to the Nudix hydrolase family.</text>
</comment>